<protein>
    <recommendedName>
        <fullName evidence="1">DZANK-type domain-containing protein</fullName>
    </recommendedName>
</protein>
<proteinExistence type="predicted"/>
<evidence type="ECO:0000313" key="2">
    <source>
        <dbReference type="EMBL" id="UWZ78754.1"/>
    </source>
</evidence>
<reference evidence="2" key="1">
    <citation type="journal article" date="2022" name="Environ. Microbiol.">
        <title>Geoalkalibacter halelectricus SAP #1 sp. nov. possessing extracellular electron transfer and mineral#reducing capabilities from a haloalkaline environment.</title>
        <authorList>
            <person name="Yadav S."/>
            <person name="Singh R."/>
            <person name="Sundharam S.S."/>
            <person name="Chaudhary S."/>
            <person name="Krishnamurthi S."/>
            <person name="Patil S.A."/>
        </authorList>
    </citation>
    <scope>NUCLEOTIDE SEQUENCE</scope>
    <source>
        <strain evidence="2">SAP-1</strain>
    </source>
</reference>
<name>A0ABY5ZLZ9_9BACT</name>
<gene>
    <name evidence="2" type="ORF">L9S41_13850</name>
</gene>
<accession>A0ABY5ZLZ9</accession>
<dbReference type="Pfam" id="PF12773">
    <property type="entry name" value="DZR"/>
    <property type="match status" value="1"/>
</dbReference>
<feature type="domain" description="DZANK-type" evidence="1">
    <location>
        <begin position="35"/>
        <end position="77"/>
    </location>
</feature>
<organism evidence="2 3">
    <name type="scientific">Geoalkalibacter halelectricus</name>
    <dbReference type="NCBI Taxonomy" id="2847045"/>
    <lineage>
        <taxon>Bacteria</taxon>
        <taxon>Pseudomonadati</taxon>
        <taxon>Thermodesulfobacteriota</taxon>
        <taxon>Desulfuromonadia</taxon>
        <taxon>Desulfuromonadales</taxon>
        <taxon>Geoalkalibacteraceae</taxon>
        <taxon>Geoalkalibacter</taxon>
    </lineage>
</organism>
<dbReference type="EMBL" id="CP092109">
    <property type="protein sequence ID" value="UWZ78754.1"/>
    <property type="molecule type" value="Genomic_DNA"/>
</dbReference>
<keyword evidence="3" id="KW-1185">Reference proteome</keyword>
<evidence type="ECO:0000259" key="1">
    <source>
        <dbReference type="Pfam" id="PF12773"/>
    </source>
</evidence>
<dbReference type="RefSeq" id="WP_260747112.1">
    <property type="nucleotide sequence ID" value="NZ_CP092109.1"/>
</dbReference>
<dbReference type="Proteomes" id="UP001060414">
    <property type="component" value="Chromosome"/>
</dbReference>
<evidence type="ECO:0000313" key="3">
    <source>
        <dbReference type="Proteomes" id="UP001060414"/>
    </source>
</evidence>
<sequence length="88" mass="9852">MVLIFLLTFAGLGYLILTEFERREHSREECTETLCDCGQTVQRDWLSCPRCSQLLRVSCAFCGRLKARLLRFCPSCGSAAASVEENAA</sequence>
<dbReference type="InterPro" id="IPR025874">
    <property type="entry name" value="DZR"/>
</dbReference>